<evidence type="ECO:0000256" key="7">
    <source>
        <dbReference type="SAM" id="Phobius"/>
    </source>
</evidence>
<evidence type="ECO:0000313" key="10">
    <source>
        <dbReference type="Proteomes" id="UP000321513"/>
    </source>
</evidence>
<evidence type="ECO:0000256" key="3">
    <source>
        <dbReference type="ARBA" id="ARBA00022475"/>
    </source>
</evidence>
<dbReference type="RefSeq" id="WP_147201554.1">
    <property type="nucleotide sequence ID" value="NZ_BJYT01000001.1"/>
</dbReference>
<reference evidence="9 10" key="1">
    <citation type="submission" date="2019-07" db="EMBL/GenBank/DDBJ databases">
        <title>Whole genome shotgun sequence of Segetibacter aerophilus NBRC 106135.</title>
        <authorList>
            <person name="Hosoyama A."/>
            <person name="Uohara A."/>
            <person name="Ohji S."/>
            <person name="Ichikawa N."/>
        </authorList>
    </citation>
    <scope>NUCLEOTIDE SEQUENCE [LARGE SCALE GENOMIC DNA]</scope>
    <source>
        <strain evidence="9 10">NBRC 106135</strain>
    </source>
</reference>
<protein>
    <recommendedName>
        <fullName evidence="8">YetF C-terminal domain-containing protein</fullName>
    </recommendedName>
</protein>
<sequence>MKPEEIKFTDWSRILLGQVPPEFYIELAIRGFLVYFLLIVSMRFLGKRMSSQISRVELGALVSLASAIGVPLLSPTNGILPAFIIAFIIVGLVRLISYISIKSQKFERVTQGDLDMLVEDGVMRVNIMKRVRVTRERLFAQLRSENLNHLGAAKRVYMEANGSFTLVKNEERQPGLLVLPDWDEGFIDEKLNWTDVRICKECGAKMPENNTRKRNDVSCTNCGSNEWTKAVLEKQ</sequence>
<evidence type="ECO:0000256" key="4">
    <source>
        <dbReference type="ARBA" id="ARBA00022692"/>
    </source>
</evidence>
<dbReference type="EMBL" id="BJYT01000001">
    <property type="protein sequence ID" value="GEO07587.1"/>
    <property type="molecule type" value="Genomic_DNA"/>
</dbReference>
<dbReference type="InterPro" id="IPR007353">
    <property type="entry name" value="DUF421"/>
</dbReference>
<dbReference type="Proteomes" id="UP000321513">
    <property type="component" value="Unassembled WGS sequence"/>
</dbReference>
<feature type="transmembrane region" description="Helical" evidence="7">
    <location>
        <begin position="79"/>
        <end position="101"/>
    </location>
</feature>
<dbReference type="InterPro" id="IPR023090">
    <property type="entry name" value="UPF0702_alpha/beta_dom_sf"/>
</dbReference>
<evidence type="ECO:0000313" key="9">
    <source>
        <dbReference type="EMBL" id="GEO07587.1"/>
    </source>
</evidence>
<keyword evidence="4 7" id="KW-0812">Transmembrane</keyword>
<keyword evidence="6 7" id="KW-0472">Membrane</keyword>
<dbReference type="OrthoDB" id="6538282at2"/>
<accession>A0A512B721</accession>
<dbReference type="AlphaFoldDB" id="A0A512B721"/>
<comment type="similarity">
    <text evidence="2">Belongs to the UPF0702 family.</text>
</comment>
<organism evidence="9 10">
    <name type="scientific">Segetibacter aerophilus</name>
    <dbReference type="NCBI Taxonomy" id="670293"/>
    <lineage>
        <taxon>Bacteria</taxon>
        <taxon>Pseudomonadati</taxon>
        <taxon>Bacteroidota</taxon>
        <taxon>Chitinophagia</taxon>
        <taxon>Chitinophagales</taxon>
        <taxon>Chitinophagaceae</taxon>
        <taxon>Segetibacter</taxon>
    </lineage>
</organism>
<dbReference type="Pfam" id="PF04239">
    <property type="entry name" value="DUF421"/>
    <property type="match status" value="1"/>
</dbReference>
<dbReference type="PANTHER" id="PTHR34582:SF6">
    <property type="entry name" value="UPF0702 TRANSMEMBRANE PROTEIN YCAP"/>
    <property type="match status" value="1"/>
</dbReference>
<dbReference type="GO" id="GO:0005886">
    <property type="term" value="C:plasma membrane"/>
    <property type="evidence" value="ECO:0007669"/>
    <property type="project" value="UniProtKB-SubCell"/>
</dbReference>
<feature type="transmembrane region" description="Helical" evidence="7">
    <location>
        <begin position="56"/>
        <end position="73"/>
    </location>
</feature>
<keyword evidence="5 7" id="KW-1133">Transmembrane helix</keyword>
<keyword evidence="10" id="KW-1185">Reference proteome</keyword>
<evidence type="ECO:0000256" key="6">
    <source>
        <dbReference type="ARBA" id="ARBA00023136"/>
    </source>
</evidence>
<dbReference type="PANTHER" id="PTHR34582">
    <property type="entry name" value="UPF0702 TRANSMEMBRANE PROTEIN YCAP"/>
    <property type="match status" value="1"/>
</dbReference>
<dbReference type="Gene3D" id="3.30.240.20">
    <property type="entry name" value="bsu07140 like domains"/>
    <property type="match status" value="1"/>
</dbReference>
<name>A0A512B721_9BACT</name>
<evidence type="ECO:0000256" key="5">
    <source>
        <dbReference type="ARBA" id="ARBA00022989"/>
    </source>
</evidence>
<evidence type="ECO:0000259" key="8">
    <source>
        <dbReference type="Pfam" id="PF04239"/>
    </source>
</evidence>
<comment type="caution">
    <text evidence="9">The sequence shown here is derived from an EMBL/GenBank/DDBJ whole genome shotgun (WGS) entry which is preliminary data.</text>
</comment>
<gene>
    <name evidence="9" type="ORF">SAE01_00830</name>
</gene>
<comment type="subcellular location">
    <subcellularLocation>
        <location evidence="1">Cell membrane</location>
        <topology evidence="1">Multi-pass membrane protein</topology>
    </subcellularLocation>
</comment>
<proteinExistence type="inferred from homology"/>
<evidence type="ECO:0000256" key="2">
    <source>
        <dbReference type="ARBA" id="ARBA00006448"/>
    </source>
</evidence>
<keyword evidence="3" id="KW-1003">Cell membrane</keyword>
<feature type="transmembrane region" description="Helical" evidence="7">
    <location>
        <begin position="23"/>
        <end position="44"/>
    </location>
</feature>
<feature type="domain" description="YetF C-terminal" evidence="8">
    <location>
        <begin position="102"/>
        <end position="178"/>
    </location>
</feature>
<evidence type="ECO:0000256" key="1">
    <source>
        <dbReference type="ARBA" id="ARBA00004651"/>
    </source>
</evidence>